<dbReference type="EMBL" id="BMKR01000012">
    <property type="protein sequence ID" value="GGF84440.1"/>
    <property type="molecule type" value="Genomic_DNA"/>
</dbReference>
<dbReference type="GO" id="GO:0016787">
    <property type="term" value="F:hydrolase activity"/>
    <property type="evidence" value="ECO:0007669"/>
    <property type="project" value="InterPro"/>
</dbReference>
<protein>
    <recommendedName>
        <fullName evidence="1">Calcineurin-like phosphoesterase domain-containing protein</fullName>
    </recommendedName>
</protein>
<sequence length="102" mass="11744">MFQFDLISDVHLDFWVDNSGNQLKLSKRLDQFVAGLVPEFPAETLIIAGDLGHYNKQNLMLLTKLKTYYSRILLVAGNHDDYLITKPLKNKYKQSERTVLTA</sequence>
<dbReference type="RefSeq" id="WP_189026499.1">
    <property type="nucleotide sequence ID" value="NZ_BMKR01000012.1"/>
</dbReference>
<dbReference type="Pfam" id="PF00149">
    <property type="entry name" value="Metallophos"/>
    <property type="match status" value="1"/>
</dbReference>
<evidence type="ECO:0000313" key="2">
    <source>
        <dbReference type="EMBL" id="GGF84440.1"/>
    </source>
</evidence>
<name>A0A917FJH3_9BACL</name>
<dbReference type="Proteomes" id="UP000637643">
    <property type="component" value="Unassembled WGS sequence"/>
</dbReference>
<dbReference type="InterPro" id="IPR004843">
    <property type="entry name" value="Calcineurin-like_PHP"/>
</dbReference>
<gene>
    <name evidence="2" type="ORF">GCM10010912_32040</name>
</gene>
<reference evidence="2" key="1">
    <citation type="journal article" date="2014" name="Int. J. Syst. Evol. Microbiol.">
        <title>Complete genome sequence of Corynebacterium casei LMG S-19264T (=DSM 44701T), isolated from a smear-ripened cheese.</title>
        <authorList>
            <consortium name="US DOE Joint Genome Institute (JGI-PGF)"/>
            <person name="Walter F."/>
            <person name="Albersmeier A."/>
            <person name="Kalinowski J."/>
            <person name="Ruckert C."/>
        </authorList>
    </citation>
    <scope>NUCLEOTIDE SEQUENCE</scope>
    <source>
        <strain evidence="2">CGMCC 1.16134</strain>
    </source>
</reference>
<keyword evidence="3" id="KW-1185">Reference proteome</keyword>
<dbReference type="Gene3D" id="3.60.21.10">
    <property type="match status" value="1"/>
</dbReference>
<comment type="caution">
    <text evidence="2">The sequence shown here is derived from an EMBL/GenBank/DDBJ whole genome shotgun (WGS) entry which is preliminary data.</text>
</comment>
<dbReference type="SUPFAM" id="SSF56300">
    <property type="entry name" value="Metallo-dependent phosphatases"/>
    <property type="match status" value="1"/>
</dbReference>
<dbReference type="InterPro" id="IPR029052">
    <property type="entry name" value="Metallo-depent_PP-like"/>
</dbReference>
<proteinExistence type="predicted"/>
<feature type="domain" description="Calcineurin-like phosphoesterase" evidence="1">
    <location>
        <begin position="4"/>
        <end position="90"/>
    </location>
</feature>
<reference evidence="2" key="2">
    <citation type="submission" date="2020-09" db="EMBL/GenBank/DDBJ databases">
        <authorList>
            <person name="Sun Q."/>
            <person name="Zhou Y."/>
        </authorList>
    </citation>
    <scope>NUCLEOTIDE SEQUENCE</scope>
    <source>
        <strain evidence="2">CGMCC 1.16134</strain>
    </source>
</reference>
<evidence type="ECO:0000259" key="1">
    <source>
        <dbReference type="Pfam" id="PF00149"/>
    </source>
</evidence>
<evidence type="ECO:0000313" key="3">
    <source>
        <dbReference type="Proteomes" id="UP000637643"/>
    </source>
</evidence>
<dbReference type="AlphaFoldDB" id="A0A917FJH3"/>
<accession>A0A917FJH3</accession>
<organism evidence="2 3">
    <name type="scientific">Paenibacillus albidus</name>
    <dbReference type="NCBI Taxonomy" id="2041023"/>
    <lineage>
        <taxon>Bacteria</taxon>
        <taxon>Bacillati</taxon>
        <taxon>Bacillota</taxon>
        <taxon>Bacilli</taxon>
        <taxon>Bacillales</taxon>
        <taxon>Paenibacillaceae</taxon>
        <taxon>Paenibacillus</taxon>
    </lineage>
</organism>